<feature type="region of interest" description="Disordered" evidence="5">
    <location>
        <begin position="1"/>
        <end position="21"/>
    </location>
</feature>
<evidence type="ECO:0000256" key="3">
    <source>
        <dbReference type="ARBA" id="ARBA00022989"/>
    </source>
</evidence>
<feature type="non-terminal residue" evidence="6">
    <location>
        <position position="163"/>
    </location>
</feature>
<dbReference type="GO" id="GO:0015179">
    <property type="term" value="F:L-amino acid transmembrane transporter activity"/>
    <property type="evidence" value="ECO:0007669"/>
    <property type="project" value="TreeGrafter"/>
</dbReference>
<dbReference type="AlphaFoldDB" id="A0A165GUT5"/>
<comment type="subcellular location">
    <subcellularLocation>
        <location evidence="1">Membrane</location>
        <topology evidence="1">Multi-pass membrane protein</topology>
    </subcellularLocation>
</comment>
<dbReference type="InParanoid" id="A0A165GUT5"/>
<evidence type="ECO:0008006" key="8">
    <source>
        <dbReference type="Google" id="ProtNLM"/>
    </source>
</evidence>
<dbReference type="GO" id="GO:0016020">
    <property type="term" value="C:membrane"/>
    <property type="evidence" value="ECO:0007669"/>
    <property type="project" value="UniProtKB-SubCell"/>
</dbReference>
<keyword evidence="7" id="KW-1185">Reference proteome</keyword>
<evidence type="ECO:0000256" key="4">
    <source>
        <dbReference type="ARBA" id="ARBA00023136"/>
    </source>
</evidence>
<protein>
    <recommendedName>
        <fullName evidence="8">Amino acid permease/ SLC12A domain-containing protein</fullName>
    </recommendedName>
</protein>
<organism evidence="6 7">
    <name type="scientific">Exidia glandulosa HHB12029</name>
    <dbReference type="NCBI Taxonomy" id="1314781"/>
    <lineage>
        <taxon>Eukaryota</taxon>
        <taxon>Fungi</taxon>
        <taxon>Dikarya</taxon>
        <taxon>Basidiomycota</taxon>
        <taxon>Agaricomycotina</taxon>
        <taxon>Agaricomycetes</taxon>
        <taxon>Auriculariales</taxon>
        <taxon>Exidiaceae</taxon>
        <taxon>Exidia</taxon>
    </lineage>
</organism>
<accession>A0A165GUT5</accession>
<dbReference type="OrthoDB" id="5982228at2759"/>
<keyword evidence="2" id="KW-0812">Transmembrane</keyword>
<evidence type="ECO:0000256" key="2">
    <source>
        <dbReference type="ARBA" id="ARBA00022692"/>
    </source>
</evidence>
<keyword evidence="4" id="KW-0472">Membrane</keyword>
<dbReference type="Gene3D" id="1.20.1740.10">
    <property type="entry name" value="Amino acid/polyamine transporter I"/>
    <property type="match status" value="1"/>
</dbReference>
<evidence type="ECO:0000313" key="7">
    <source>
        <dbReference type="Proteomes" id="UP000077266"/>
    </source>
</evidence>
<dbReference type="STRING" id="1314781.A0A165GUT5"/>
<proteinExistence type="predicted"/>
<sequence>MASSSSSPPMREGRPEPLLTRHARSNTLSTPIFEFHPELLPLSLSESQERSADAPAEKTVGLIKGIGLVVGLQIGSGIFSSPGVVAANVNSVGAALSVWAAGGLLAWSGASSFAELGSAIPLNGGAQAYLAYAYNPLVSYLYAWTAISTLKPGGNAIIALIFG</sequence>
<evidence type="ECO:0000256" key="1">
    <source>
        <dbReference type="ARBA" id="ARBA00004141"/>
    </source>
</evidence>
<gene>
    <name evidence="6" type="ORF">EXIGLDRAFT_694047</name>
</gene>
<dbReference type="InterPro" id="IPR002293">
    <property type="entry name" value="AA/rel_permease1"/>
</dbReference>
<dbReference type="EMBL" id="KV426035">
    <property type="protein sequence ID" value="KZV91044.1"/>
    <property type="molecule type" value="Genomic_DNA"/>
</dbReference>
<keyword evidence="3" id="KW-1133">Transmembrane helix</keyword>
<evidence type="ECO:0000256" key="5">
    <source>
        <dbReference type="SAM" id="MobiDB-lite"/>
    </source>
</evidence>
<dbReference type="InterPro" id="IPR050598">
    <property type="entry name" value="AminoAcid_Transporter"/>
</dbReference>
<dbReference type="PANTHER" id="PTHR11785:SF512">
    <property type="entry name" value="SOBREMESA, ISOFORM B"/>
    <property type="match status" value="1"/>
</dbReference>
<dbReference type="Pfam" id="PF13520">
    <property type="entry name" value="AA_permease_2"/>
    <property type="match status" value="1"/>
</dbReference>
<name>A0A165GUT5_EXIGL</name>
<evidence type="ECO:0000313" key="6">
    <source>
        <dbReference type="EMBL" id="KZV91044.1"/>
    </source>
</evidence>
<dbReference type="PANTHER" id="PTHR11785">
    <property type="entry name" value="AMINO ACID TRANSPORTER"/>
    <property type="match status" value="1"/>
</dbReference>
<dbReference type="Proteomes" id="UP000077266">
    <property type="component" value="Unassembled WGS sequence"/>
</dbReference>
<reference evidence="6 7" key="1">
    <citation type="journal article" date="2016" name="Mol. Biol. Evol.">
        <title>Comparative Genomics of Early-Diverging Mushroom-Forming Fungi Provides Insights into the Origins of Lignocellulose Decay Capabilities.</title>
        <authorList>
            <person name="Nagy L.G."/>
            <person name="Riley R."/>
            <person name="Tritt A."/>
            <person name="Adam C."/>
            <person name="Daum C."/>
            <person name="Floudas D."/>
            <person name="Sun H."/>
            <person name="Yadav J.S."/>
            <person name="Pangilinan J."/>
            <person name="Larsson K.H."/>
            <person name="Matsuura K."/>
            <person name="Barry K."/>
            <person name="Labutti K."/>
            <person name="Kuo R."/>
            <person name="Ohm R.A."/>
            <person name="Bhattacharya S.S."/>
            <person name="Shirouzu T."/>
            <person name="Yoshinaga Y."/>
            <person name="Martin F.M."/>
            <person name="Grigoriev I.V."/>
            <person name="Hibbett D.S."/>
        </authorList>
    </citation>
    <scope>NUCLEOTIDE SEQUENCE [LARGE SCALE GENOMIC DNA]</scope>
    <source>
        <strain evidence="6 7">HHB12029</strain>
    </source>
</reference>